<evidence type="ECO:0000256" key="4">
    <source>
        <dbReference type="ARBA" id="ARBA00023004"/>
    </source>
</evidence>
<dbReference type="PROSITE" id="PS51296">
    <property type="entry name" value="RIESKE"/>
    <property type="match status" value="1"/>
</dbReference>
<evidence type="ECO:0000256" key="1">
    <source>
        <dbReference type="ARBA" id="ARBA00022714"/>
    </source>
</evidence>
<evidence type="ECO:0000256" key="2">
    <source>
        <dbReference type="ARBA" id="ARBA00022723"/>
    </source>
</evidence>
<evidence type="ECO:0000256" key="3">
    <source>
        <dbReference type="ARBA" id="ARBA00023002"/>
    </source>
</evidence>
<dbReference type="GeneID" id="92047682"/>
<feature type="compositionally biased region" description="Low complexity" evidence="6">
    <location>
        <begin position="397"/>
        <end position="419"/>
    </location>
</feature>
<dbReference type="SUPFAM" id="SSF50022">
    <property type="entry name" value="ISP domain"/>
    <property type="match status" value="1"/>
</dbReference>
<gene>
    <name evidence="9" type="ORF">PG997_010307</name>
</gene>
<feature type="transmembrane region" description="Helical" evidence="7">
    <location>
        <begin position="16"/>
        <end position="38"/>
    </location>
</feature>
<keyword evidence="3" id="KW-0560">Oxidoreductase</keyword>
<sequence length="432" mass="47642">MSTNLTLLLSGAYEPVQLLLVLSLVLACVAYLAWSFLASTRKHRAWHKVRTEKGSSRAGLNAAEKGTSSVAIRAEHIPYDLEKRAILHRRWMMVAHESHFPAPGAYRTYTIADLPFLVIRGPDGTLRAFHNVCRHRAYAVARKPCGSSLRLACKYHGWQYDAAGRLVKAPQFADKPGFDFAANGLFRIHLRIDSGRFVFINLATELADAFPWTDISSPSLRTLDFGQQGAAQWEVELAVGWRVATLLPWFLDGTRLMNCPWPKKALSYLLSINRLHLQYVDDASFICDLDAGDFLLISALPLTGNKSIAKCTYLPSAATSGNLNTKSRSLEALVRVELSAAVTALQRHRMATTALDFQQSAVRERLDKFSRHVHQHRRAETQAGRKLNPALRRPTPAAGFGSGSDAGSRTTPMTTTTRAAPPPPSPAVTTTS</sequence>
<protein>
    <recommendedName>
        <fullName evidence="8">Rieske domain-containing protein</fullName>
    </recommendedName>
</protein>
<evidence type="ECO:0000256" key="5">
    <source>
        <dbReference type="ARBA" id="ARBA00023014"/>
    </source>
</evidence>
<keyword evidence="7" id="KW-0472">Membrane</keyword>
<reference evidence="9 10" key="1">
    <citation type="submission" date="2023-01" db="EMBL/GenBank/DDBJ databases">
        <title>Analysis of 21 Apiospora genomes using comparative genomics revels a genus with tremendous synthesis potential of carbohydrate active enzymes and secondary metabolites.</title>
        <authorList>
            <person name="Sorensen T."/>
        </authorList>
    </citation>
    <scope>NUCLEOTIDE SEQUENCE [LARGE SCALE GENOMIC DNA]</scope>
    <source>
        <strain evidence="9 10">CBS 114990</strain>
    </source>
</reference>
<evidence type="ECO:0000256" key="7">
    <source>
        <dbReference type="SAM" id="Phobius"/>
    </source>
</evidence>
<keyword evidence="5" id="KW-0411">Iron-sulfur</keyword>
<proteinExistence type="predicted"/>
<keyword evidence="7" id="KW-1133">Transmembrane helix</keyword>
<organism evidence="9 10">
    <name type="scientific">Apiospora hydei</name>
    <dbReference type="NCBI Taxonomy" id="1337664"/>
    <lineage>
        <taxon>Eukaryota</taxon>
        <taxon>Fungi</taxon>
        <taxon>Dikarya</taxon>
        <taxon>Ascomycota</taxon>
        <taxon>Pezizomycotina</taxon>
        <taxon>Sordariomycetes</taxon>
        <taxon>Xylariomycetidae</taxon>
        <taxon>Amphisphaeriales</taxon>
        <taxon>Apiosporaceae</taxon>
        <taxon>Apiospora</taxon>
    </lineage>
</organism>
<dbReference type="InterPro" id="IPR036922">
    <property type="entry name" value="Rieske_2Fe-2S_sf"/>
</dbReference>
<dbReference type="EMBL" id="JAQQWN010000007">
    <property type="protein sequence ID" value="KAK8075644.1"/>
    <property type="molecule type" value="Genomic_DNA"/>
</dbReference>
<dbReference type="Gene3D" id="2.102.10.10">
    <property type="entry name" value="Rieske [2Fe-2S] iron-sulphur domain"/>
    <property type="match status" value="1"/>
</dbReference>
<comment type="caution">
    <text evidence="9">The sequence shown here is derived from an EMBL/GenBank/DDBJ whole genome shotgun (WGS) entry which is preliminary data.</text>
</comment>
<dbReference type="Pfam" id="PF00355">
    <property type="entry name" value="Rieske"/>
    <property type="match status" value="1"/>
</dbReference>
<feature type="region of interest" description="Disordered" evidence="6">
    <location>
        <begin position="373"/>
        <end position="432"/>
    </location>
</feature>
<dbReference type="InterPro" id="IPR001663">
    <property type="entry name" value="Rng_hydr_dOase-A"/>
</dbReference>
<dbReference type="InterPro" id="IPR017941">
    <property type="entry name" value="Rieske_2Fe-2S"/>
</dbReference>
<keyword evidence="7" id="KW-0812">Transmembrane</keyword>
<evidence type="ECO:0000313" key="9">
    <source>
        <dbReference type="EMBL" id="KAK8075644.1"/>
    </source>
</evidence>
<evidence type="ECO:0000256" key="6">
    <source>
        <dbReference type="SAM" id="MobiDB-lite"/>
    </source>
</evidence>
<evidence type="ECO:0000313" key="10">
    <source>
        <dbReference type="Proteomes" id="UP001433268"/>
    </source>
</evidence>
<keyword evidence="4" id="KW-0408">Iron</keyword>
<keyword evidence="1" id="KW-0001">2Fe-2S</keyword>
<dbReference type="PRINTS" id="PR00090">
    <property type="entry name" value="RNGDIOXGNASE"/>
</dbReference>
<dbReference type="RefSeq" id="XP_066666584.1">
    <property type="nucleotide sequence ID" value="XM_066814622.1"/>
</dbReference>
<dbReference type="PANTHER" id="PTHR43756">
    <property type="entry name" value="CHOLINE MONOOXYGENASE, CHLOROPLASTIC"/>
    <property type="match status" value="1"/>
</dbReference>
<evidence type="ECO:0000259" key="8">
    <source>
        <dbReference type="PROSITE" id="PS51296"/>
    </source>
</evidence>
<dbReference type="Proteomes" id="UP001433268">
    <property type="component" value="Unassembled WGS sequence"/>
</dbReference>
<name>A0ABR1VWN9_9PEZI</name>
<dbReference type="PANTHER" id="PTHR43756:SF5">
    <property type="entry name" value="CHOLINE MONOOXYGENASE, CHLOROPLASTIC"/>
    <property type="match status" value="1"/>
</dbReference>
<feature type="domain" description="Rieske" evidence="8">
    <location>
        <begin position="91"/>
        <end position="189"/>
    </location>
</feature>
<accession>A0ABR1VWN9</accession>
<dbReference type="CDD" id="cd03469">
    <property type="entry name" value="Rieske_RO_Alpha_N"/>
    <property type="match status" value="1"/>
</dbReference>
<keyword evidence="2" id="KW-0479">Metal-binding</keyword>
<keyword evidence="10" id="KW-1185">Reference proteome</keyword>